<feature type="region of interest" description="Disordered" evidence="2">
    <location>
        <begin position="183"/>
        <end position="227"/>
    </location>
</feature>
<gene>
    <name evidence="4" type="ORF">EDM59_18250</name>
</gene>
<evidence type="ECO:0000256" key="1">
    <source>
        <dbReference type="ARBA" id="ARBA00022801"/>
    </source>
</evidence>
<proteinExistence type="predicted"/>
<reference evidence="4 5" key="1">
    <citation type="submission" date="2018-10" db="EMBL/GenBank/DDBJ databases">
        <title>Phylogenomics of Brevibacillus.</title>
        <authorList>
            <person name="Dunlap C."/>
        </authorList>
    </citation>
    <scope>NUCLEOTIDE SEQUENCE [LARGE SCALE GENOMIC DNA]</scope>
    <source>
        <strain evidence="4 5">JCM 15774</strain>
    </source>
</reference>
<dbReference type="GO" id="GO:0009253">
    <property type="term" value="P:peptidoglycan catabolic process"/>
    <property type="evidence" value="ECO:0007669"/>
    <property type="project" value="InterPro"/>
</dbReference>
<evidence type="ECO:0000256" key="2">
    <source>
        <dbReference type="SAM" id="MobiDB-lite"/>
    </source>
</evidence>
<dbReference type="Gene3D" id="3.40.630.40">
    <property type="entry name" value="Zn-dependent exopeptidases"/>
    <property type="match status" value="1"/>
</dbReference>
<dbReference type="SUPFAM" id="SSF53187">
    <property type="entry name" value="Zn-dependent exopeptidases"/>
    <property type="match status" value="1"/>
</dbReference>
<name>A0A3M8D5J2_9BACL</name>
<dbReference type="AlphaFoldDB" id="A0A3M8D5J2"/>
<organism evidence="4 5">
    <name type="scientific">Brevibacillus nitrificans</name>
    <dbReference type="NCBI Taxonomy" id="651560"/>
    <lineage>
        <taxon>Bacteria</taxon>
        <taxon>Bacillati</taxon>
        <taxon>Bacillota</taxon>
        <taxon>Bacilli</taxon>
        <taxon>Bacillales</taxon>
        <taxon>Paenibacillaceae</taxon>
        <taxon>Brevibacillus</taxon>
    </lineage>
</organism>
<feature type="domain" description="MurNAc-LAA" evidence="3">
    <location>
        <begin position="64"/>
        <end position="176"/>
    </location>
</feature>
<evidence type="ECO:0000313" key="5">
    <source>
        <dbReference type="Proteomes" id="UP000269573"/>
    </source>
</evidence>
<keyword evidence="5" id="KW-1185">Reference proteome</keyword>
<dbReference type="SMART" id="SM00646">
    <property type="entry name" value="Ami_3"/>
    <property type="match status" value="1"/>
</dbReference>
<dbReference type="GO" id="GO:0030288">
    <property type="term" value="C:outer membrane-bounded periplasmic space"/>
    <property type="evidence" value="ECO:0007669"/>
    <property type="project" value="TreeGrafter"/>
</dbReference>
<dbReference type="Pfam" id="PF01520">
    <property type="entry name" value="Amidase_3"/>
    <property type="match status" value="1"/>
</dbReference>
<dbReference type="CDD" id="cd02696">
    <property type="entry name" value="MurNAc-LAA"/>
    <property type="match status" value="1"/>
</dbReference>
<feature type="compositionally biased region" description="Gly residues" evidence="2">
    <location>
        <begin position="201"/>
        <end position="223"/>
    </location>
</feature>
<feature type="compositionally biased region" description="Pro residues" evidence="2">
    <location>
        <begin position="187"/>
        <end position="197"/>
    </location>
</feature>
<sequence>MAPIVILDAGHGGVDPGGGNSAQFTEKQMTLNITLYQYRRFQEMQIPVAVTRSSDVTLPSEDRAALVRGSGARYCISNHINAGGGRGSEVIYSIYGTAAFPRLIAEELEAEGVPNRRIFTRTLPNNPRQDYYYMNRETGSVETVIVEYGFADNPLDADKLSKDWQSLAEAVVRAFCEYANLTYQPPKTAPTPTPTTTPPASGGGGGTQNPGSGNGNPNNGGGSDVPDWKQEAIDWMFDEGLLTNEDWRHQADNPLPLWAEAVILRRLYEKLKS</sequence>
<dbReference type="EMBL" id="RHHU01000011">
    <property type="protein sequence ID" value="RNB82989.1"/>
    <property type="molecule type" value="Genomic_DNA"/>
</dbReference>
<dbReference type="PANTHER" id="PTHR30404">
    <property type="entry name" value="N-ACETYLMURAMOYL-L-ALANINE AMIDASE"/>
    <property type="match status" value="1"/>
</dbReference>
<accession>A0A3M8D5J2</accession>
<dbReference type="InterPro" id="IPR002508">
    <property type="entry name" value="MurNAc-LAA_cat"/>
</dbReference>
<dbReference type="RefSeq" id="WP_122924933.1">
    <property type="nucleotide sequence ID" value="NZ_RHHU01000011.1"/>
</dbReference>
<protein>
    <submittedName>
        <fullName evidence="4">N-acetylmuramoyl-L-alanine amidase</fullName>
    </submittedName>
</protein>
<dbReference type="InterPro" id="IPR050695">
    <property type="entry name" value="N-acetylmuramoyl_amidase_3"/>
</dbReference>
<dbReference type="Proteomes" id="UP000269573">
    <property type="component" value="Unassembled WGS sequence"/>
</dbReference>
<comment type="caution">
    <text evidence="4">The sequence shown here is derived from an EMBL/GenBank/DDBJ whole genome shotgun (WGS) entry which is preliminary data.</text>
</comment>
<keyword evidence="1" id="KW-0378">Hydrolase</keyword>
<evidence type="ECO:0000259" key="3">
    <source>
        <dbReference type="SMART" id="SM00646"/>
    </source>
</evidence>
<dbReference type="PANTHER" id="PTHR30404:SF0">
    <property type="entry name" value="N-ACETYLMURAMOYL-L-ALANINE AMIDASE AMIC"/>
    <property type="match status" value="1"/>
</dbReference>
<evidence type="ECO:0000313" key="4">
    <source>
        <dbReference type="EMBL" id="RNB82989.1"/>
    </source>
</evidence>
<dbReference type="GO" id="GO:0008745">
    <property type="term" value="F:N-acetylmuramoyl-L-alanine amidase activity"/>
    <property type="evidence" value="ECO:0007669"/>
    <property type="project" value="InterPro"/>
</dbReference>